<reference evidence="2" key="1">
    <citation type="submission" date="2022-11" db="UniProtKB">
        <authorList>
            <consortium name="WormBaseParasite"/>
        </authorList>
    </citation>
    <scope>IDENTIFICATION</scope>
</reference>
<dbReference type="WBParaSite" id="nRc.2.0.1.t45920-RA">
    <property type="protein sequence ID" value="nRc.2.0.1.t45920-RA"/>
    <property type="gene ID" value="nRc.2.0.1.g45920"/>
</dbReference>
<dbReference type="Proteomes" id="UP000887565">
    <property type="component" value="Unplaced"/>
</dbReference>
<name>A0A915L4B4_ROMCU</name>
<accession>A0A915L4B4</accession>
<evidence type="ECO:0000313" key="2">
    <source>
        <dbReference type="WBParaSite" id="nRc.2.0.1.t45920-RA"/>
    </source>
</evidence>
<keyword evidence="1" id="KW-1185">Reference proteome</keyword>
<sequence>MMTGVRFVEGEIDDERCPNQDGFPSGVHVGRETYAENVSIVPAKDFIWTPPPSPRETRVQTAHLTSSYAAPKSVHDVYPEPAPGAAILHSRKVCIFIGVVQNLPGAVIDHIAVTRFYARKNFGHFDVLPDDHFIGAYQRCQKRINVHDHEAAAHHHSGPGLLHDRLTAVRSAHNTVRRDTHGRHLATVRHSHGRHLTHRWHHRLQQPLVKNGAQTIFFIIISRGLSTKSMASTRVTECAHGRPSICKVKVTKNEATLLEITKNENYIKFKRGCPPAECDNDQVRFVLHPAQSCPVCLGPNYYTQQMCVTITDCAPLATTCINGVCRFDMPSNLEVPFSYKSYCEHRSDCPTFYHCFQNECVDDKYSVYHIENLFCSPPRWVCPTNFDCHPEKKACFAQKLCSSDGECDEDQR</sequence>
<protein>
    <submittedName>
        <fullName evidence="2">Uncharacterized protein</fullName>
    </submittedName>
</protein>
<dbReference type="AlphaFoldDB" id="A0A915L4B4"/>
<proteinExistence type="predicted"/>
<organism evidence="1 2">
    <name type="scientific">Romanomermis culicivorax</name>
    <name type="common">Nematode worm</name>
    <dbReference type="NCBI Taxonomy" id="13658"/>
    <lineage>
        <taxon>Eukaryota</taxon>
        <taxon>Metazoa</taxon>
        <taxon>Ecdysozoa</taxon>
        <taxon>Nematoda</taxon>
        <taxon>Enoplea</taxon>
        <taxon>Dorylaimia</taxon>
        <taxon>Mermithida</taxon>
        <taxon>Mermithoidea</taxon>
        <taxon>Mermithidae</taxon>
        <taxon>Romanomermis</taxon>
    </lineage>
</organism>
<evidence type="ECO:0000313" key="1">
    <source>
        <dbReference type="Proteomes" id="UP000887565"/>
    </source>
</evidence>